<dbReference type="InterPro" id="IPR043128">
    <property type="entry name" value="Rev_trsase/Diguanyl_cyclase"/>
</dbReference>
<protein>
    <recommendedName>
        <fullName evidence="2">GGDEF domain-containing protein</fullName>
    </recommendedName>
</protein>
<sequence length="374" mass="41282">MSTWISLPPFVSLPIAVALFFLGGQSEPLKTGAPFWALLMTVYFVLCAAYASAIRQGLYRLLSPIQLVAQGLIVTVVSMESGTLPIISWTGVLSAVSGSFILLNHFFRGKTDSRENVTFDTLPSSASSRGPLCESIPLPVITTDSSGIVVEANKAFSSLVPGGEISGKPVTEFFIPGEDFVSLGAREYIVFQAPLEGLFFFALVEMPRERKKREQSKGTVSLLDPATGLYSHEYATIRTAEELSRAFRYRRWLCGVLLAVEFTYVPGLNYQEDMEKSFLAAFSSFVRTTVRDSDIAFYLGDRKILILLPETPQQGAKDVSLKLMDLPEPLAELKNSFPFSVEIEYGFVYYSGNYPMSKEQFLEKLHSNLGGASE</sequence>
<comment type="caution">
    <text evidence="3">The sequence shown here is derived from an EMBL/GenBank/DDBJ whole genome shotgun (WGS) entry which is preliminary data.</text>
</comment>
<dbReference type="InterPro" id="IPR029787">
    <property type="entry name" value="Nucleotide_cyclase"/>
</dbReference>
<dbReference type="InterPro" id="IPR000160">
    <property type="entry name" value="GGDEF_dom"/>
</dbReference>
<proteinExistence type="predicted"/>
<dbReference type="SUPFAM" id="SSF55785">
    <property type="entry name" value="PYP-like sensor domain (PAS domain)"/>
    <property type="match status" value="1"/>
</dbReference>
<dbReference type="EMBL" id="VSSQ01000476">
    <property type="protein sequence ID" value="MPL95656.1"/>
    <property type="molecule type" value="Genomic_DNA"/>
</dbReference>
<dbReference type="SUPFAM" id="SSF55073">
    <property type="entry name" value="Nucleotide cyclase"/>
    <property type="match status" value="1"/>
</dbReference>
<dbReference type="InterPro" id="IPR035965">
    <property type="entry name" value="PAS-like_dom_sf"/>
</dbReference>
<feature type="transmembrane region" description="Helical" evidence="1">
    <location>
        <begin position="36"/>
        <end position="54"/>
    </location>
</feature>
<name>A0A644VWG0_9ZZZZ</name>
<keyword evidence="1" id="KW-0812">Transmembrane</keyword>
<evidence type="ECO:0000256" key="1">
    <source>
        <dbReference type="SAM" id="Phobius"/>
    </source>
</evidence>
<gene>
    <name evidence="3" type="ORF">SDC9_41828</name>
</gene>
<keyword evidence="1" id="KW-0472">Membrane</keyword>
<dbReference type="AlphaFoldDB" id="A0A644VWG0"/>
<dbReference type="Pfam" id="PF00990">
    <property type="entry name" value="GGDEF"/>
    <property type="match status" value="1"/>
</dbReference>
<accession>A0A644VWG0</accession>
<reference evidence="3" key="1">
    <citation type="submission" date="2019-08" db="EMBL/GenBank/DDBJ databases">
        <authorList>
            <person name="Kucharzyk K."/>
            <person name="Murdoch R.W."/>
            <person name="Higgins S."/>
            <person name="Loffler F."/>
        </authorList>
    </citation>
    <scope>NUCLEOTIDE SEQUENCE</scope>
</reference>
<organism evidence="3">
    <name type="scientific">bioreactor metagenome</name>
    <dbReference type="NCBI Taxonomy" id="1076179"/>
    <lineage>
        <taxon>unclassified sequences</taxon>
        <taxon>metagenomes</taxon>
        <taxon>ecological metagenomes</taxon>
    </lineage>
</organism>
<keyword evidence="1" id="KW-1133">Transmembrane helix</keyword>
<evidence type="ECO:0000313" key="3">
    <source>
        <dbReference type="EMBL" id="MPL95656.1"/>
    </source>
</evidence>
<feature type="domain" description="GGDEF" evidence="2">
    <location>
        <begin position="256"/>
        <end position="374"/>
    </location>
</feature>
<evidence type="ECO:0000259" key="2">
    <source>
        <dbReference type="PROSITE" id="PS50887"/>
    </source>
</evidence>
<dbReference type="Gene3D" id="3.30.70.270">
    <property type="match status" value="1"/>
</dbReference>
<dbReference type="PROSITE" id="PS50887">
    <property type="entry name" value="GGDEF"/>
    <property type="match status" value="1"/>
</dbReference>
<feature type="transmembrane region" description="Helical" evidence="1">
    <location>
        <begin position="86"/>
        <end position="107"/>
    </location>
</feature>